<dbReference type="Proteomes" id="UP001164653">
    <property type="component" value="Chromosome"/>
</dbReference>
<accession>A0A9E8NI79</accession>
<dbReference type="AlphaFoldDB" id="A0A9E8NI79"/>
<evidence type="ECO:0000259" key="1">
    <source>
        <dbReference type="PROSITE" id="PS51502"/>
    </source>
</evidence>
<dbReference type="KEGG" id="dpf:ON006_11935"/>
<dbReference type="PROSITE" id="PS51502">
    <property type="entry name" value="S_R_A_B_BARREL"/>
    <property type="match status" value="1"/>
</dbReference>
<feature type="domain" description="Stress-response A/B barrel" evidence="1">
    <location>
        <begin position="1"/>
        <end position="69"/>
    </location>
</feature>
<dbReference type="SUPFAM" id="SSF54909">
    <property type="entry name" value="Dimeric alpha+beta barrel"/>
    <property type="match status" value="1"/>
</dbReference>
<gene>
    <name evidence="2" type="ORF">ON006_11935</name>
</gene>
<evidence type="ECO:0000313" key="3">
    <source>
        <dbReference type="Proteomes" id="UP001164653"/>
    </source>
</evidence>
<name>A0A9E8NI79_9BACT</name>
<proteinExistence type="predicted"/>
<keyword evidence="3" id="KW-1185">Reference proteome</keyword>
<evidence type="ECO:0000313" key="2">
    <source>
        <dbReference type="EMBL" id="WAC15441.1"/>
    </source>
</evidence>
<protein>
    <submittedName>
        <fullName evidence="2">Dabb family protein</fullName>
    </submittedName>
</protein>
<reference evidence="2" key="1">
    <citation type="submission" date="2022-11" db="EMBL/GenBank/DDBJ databases">
        <title>Dyadobacter pollutisoli sp. nov., isolated from plastic dumped soil.</title>
        <authorList>
            <person name="Kim J.M."/>
            <person name="Kim K.R."/>
            <person name="Lee J.K."/>
            <person name="Hao L."/>
            <person name="Jeon C.O."/>
        </authorList>
    </citation>
    <scope>NUCLEOTIDE SEQUENCE</scope>
    <source>
        <strain evidence="2">U1</strain>
    </source>
</reference>
<dbReference type="Pfam" id="PF07876">
    <property type="entry name" value="Dabb"/>
    <property type="match status" value="1"/>
</dbReference>
<dbReference type="InterPro" id="IPR011008">
    <property type="entry name" value="Dimeric_a/b-barrel"/>
</dbReference>
<sequence length="80" mass="9469">MARNLAHIPGVLNFQCLKQTSPKNPFEYGLSMEFEDQGKYDSYSDHVEHQAFIQNFWLNDVGDFLEIDYEVLKVKLWQLK</sequence>
<dbReference type="EMBL" id="CP112998">
    <property type="protein sequence ID" value="WAC15441.1"/>
    <property type="molecule type" value="Genomic_DNA"/>
</dbReference>
<dbReference type="InterPro" id="IPR013097">
    <property type="entry name" value="Dabb"/>
</dbReference>
<dbReference type="Gene3D" id="3.30.70.100">
    <property type="match status" value="1"/>
</dbReference>
<organism evidence="2 3">
    <name type="scientific">Dyadobacter pollutisoli</name>
    <dbReference type="NCBI Taxonomy" id="2910158"/>
    <lineage>
        <taxon>Bacteria</taxon>
        <taxon>Pseudomonadati</taxon>
        <taxon>Bacteroidota</taxon>
        <taxon>Cytophagia</taxon>
        <taxon>Cytophagales</taxon>
        <taxon>Spirosomataceae</taxon>
        <taxon>Dyadobacter</taxon>
    </lineage>
</organism>